<comment type="similarity">
    <text evidence="1">Belongs to the peptidase S9C family.</text>
</comment>
<keyword evidence="4" id="KW-0378">Hydrolase</keyword>
<sequence>MTVRKHYTPEVLLSAPRRSAAVPSSDGKLALYTQSTYSFETHTRTNEICVLDLTTAQSVTISKDAKASEPRWTGTNHEVIWLKECENGNTSFVITDATFPGKCYTAGTVPGPVSNLKLHVIEAGKVVVAVAGQANPDGSLHNPKDVQKPHSSARLYDSLFVRHWDAYVTEQRNSIFTGLLQKSQPVVTSRQGRYNLLGFKNALQGSRFECPIPPFGGTDHFDIGPTGLVIVAKDPDLNPATHTKGDCYFLPKTDMMDMSPPRFRRIRVPKLHGAATSPVFSPSGESIAFLKMAVDGYESDKNRIVLVHGLGCDDELSATELMHTSDSKGGWDRSPSSLKWTPDGKTLLMEAEDTGRGCLFALDLNLEAPGPNWRPRQLTHSGYIIDLAPLSSDSHLFLVSSNSLVDNSTYTIVDSSGQSAPVPLSSFSNGGARFGLSPQQVSSLWWKGANSHPVHAWMMRPSFFRADHKYPLAYLIHGGPQGAWNDQWSTRWNPAVFAEQGYVVVCPNPTGSTGYGQGFTDAIRNEWGGLPYVDLVKGFEYIEAELNFVDTTRAVALGASYGGYMMNWMQGHDLGRKFKALVCHDGVFSMTGQVASEEQYFPVHDLGGPIWERQEMYDRWDPSRFTKNWATPMLVIHNELDYRLTISEGLSAFNVLQMRGIESRFLSFPDENHWVLKPENSLVWHLVVVNWINNFVGLPKLVDRQGRDGSTFARHGRRGEVVRRVGAAHLEQ</sequence>
<keyword evidence="2" id="KW-0645">Protease</keyword>
<dbReference type="GeneID" id="25326273"/>
<evidence type="ECO:0000313" key="9">
    <source>
        <dbReference type="Proteomes" id="UP000054342"/>
    </source>
</evidence>
<keyword evidence="9" id="KW-1185">Reference proteome</keyword>
<evidence type="ECO:0000256" key="6">
    <source>
        <dbReference type="ARBA" id="ARBA00032829"/>
    </source>
</evidence>
<dbReference type="SUPFAM" id="SSF82171">
    <property type="entry name" value="DPP6 N-terminal domain-like"/>
    <property type="match status" value="1"/>
</dbReference>
<protein>
    <recommendedName>
        <fullName evidence="6">Dipeptidyl-peptidase V</fullName>
    </recommendedName>
</protein>
<keyword evidence="3" id="KW-0732">Signal</keyword>
<dbReference type="FunFam" id="3.40.50.1820:FF:000028">
    <property type="entry name" value="S9 family peptidase"/>
    <property type="match status" value="1"/>
</dbReference>
<evidence type="ECO:0000256" key="3">
    <source>
        <dbReference type="ARBA" id="ARBA00022729"/>
    </source>
</evidence>
<dbReference type="OrthoDB" id="416344at2759"/>
<evidence type="ECO:0000256" key="1">
    <source>
        <dbReference type="ARBA" id="ARBA00010040"/>
    </source>
</evidence>
<gene>
    <name evidence="8" type="ORF">PV05_04365</name>
</gene>
<keyword evidence="5" id="KW-0720">Serine protease</keyword>
<proteinExistence type="inferred from homology"/>
<dbReference type="PANTHER" id="PTHR42776">
    <property type="entry name" value="SERINE PEPTIDASE S9 FAMILY MEMBER"/>
    <property type="match status" value="1"/>
</dbReference>
<dbReference type="Gene3D" id="2.120.10.30">
    <property type="entry name" value="TolB, C-terminal domain"/>
    <property type="match status" value="1"/>
</dbReference>
<feature type="domain" description="Peptidase S9 prolyl oligopeptidase catalytic" evidence="7">
    <location>
        <begin position="488"/>
        <end position="696"/>
    </location>
</feature>
<dbReference type="InterPro" id="IPR001375">
    <property type="entry name" value="Peptidase_S9_cat"/>
</dbReference>
<evidence type="ECO:0000256" key="5">
    <source>
        <dbReference type="ARBA" id="ARBA00022825"/>
    </source>
</evidence>
<dbReference type="GO" id="GO:0006508">
    <property type="term" value="P:proteolysis"/>
    <property type="evidence" value="ECO:0007669"/>
    <property type="project" value="UniProtKB-KW"/>
</dbReference>
<dbReference type="HOGENOM" id="CLU_008615_0_1_1"/>
<name>A0A0D2EJN8_9EURO</name>
<accession>A0A0D2EJN8</accession>
<dbReference type="SUPFAM" id="SSF53474">
    <property type="entry name" value="alpha/beta-Hydrolases"/>
    <property type="match status" value="1"/>
</dbReference>
<dbReference type="AlphaFoldDB" id="A0A0D2EJN8"/>
<evidence type="ECO:0000256" key="4">
    <source>
        <dbReference type="ARBA" id="ARBA00022801"/>
    </source>
</evidence>
<reference evidence="8 9" key="1">
    <citation type="submission" date="2015-01" db="EMBL/GenBank/DDBJ databases">
        <title>The Genome Sequence of Exophiala xenobiotica CBS118157.</title>
        <authorList>
            <consortium name="The Broad Institute Genomics Platform"/>
            <person name="Cuomo C."/>
            <person name="de Hoog S."/>
            <person name="Gorbushina A."/>
            <person name="Stielow B."/>
            <person name="Teixiera M."/>
            <person name="Abouelleil A."/>
            <person name="Chapman S.B."/>
            <person name="Priest M."/>
            <person name="Young S.K."/>
            <person name="Wortman J."/>
            <person name="Nusbaum C."/>
            <person name="Birren B."/>
        </authorList>
    </citation>
    <scope>NUCLEOTIDE SEQUENCE [LARGE SCALE GENOMIC DNA]</scope>
    <source>
        <strain evidence="8 9">CBS 118157</strain>
    </source>
</reference>
<dbReference type="Pfam" id="PF00326">
    <property type="entry name" value="Peptidase_S9"/>
    <property type="match status" value="1"/>
</dbReference>
<dbReference type="GO" id="GO:0004252">
    <property type="term" value="F:serine-type endopeptidase activity"/>
    <property type="evidence" value="ECO:0007669"/>
    <property type="project" value="TreeGrafter"/>
</dbReference>
<evidence type="ECO:0000259" key="7">
    <source>
        <dbReference type="Pfam" id="PF00326"/>
    </source>
</evidence>
<dbReference type="InterPro" id="IPR011042">
    <property type="entry name" value="6-blade_b-propeller_TolB-like"/>
</dbReference>
<evidence type="ECO:0000256" key="2">
    <source>
        <dbReference type="ARBA" id="ARBA00022670"/>
    </source>
</evidence>
<dbReference type="Proteomes" id="UP000054342">
    <property type="component" value="Unassembled WGS sequence"/>
</dbReference>
<dbReference type="RefSeq" id="XP_013316217.1">
    <property type="nucleotide sequence ID" value="XM_013460763.1"/>
</dbReference>
<dbReference type="PANTHER" id="PTHR42776:SF13">
    <property type="entry name" value="DIPEPTIDYL-PEPTIDASE 5"/>
    <property type="match status" value="1"/>
</dbReference>
<dbReference type="Gene3D" id="3.40.50.1820">
    <property type="entry name" value="alpha/beta hydrolase"/>
    <property type="match status" value="1"/>
</dbReference>
<dbReference type="EMBL" id="KN847319">
    <property type="protein sequence ID" value="KIW55633.1"/>
    <property type="molecule type" value="Genomic_DNA"/>
</dbReference>
<evidence type="ECO:0000313" key="8">
    <source>
        <dbReference type="EMBL" id="KIW55633.1"/>
    </source>
</evidence>
<dbReference type="STRING" id="348802.A0A0D2EJN8"/>
<dbReference type="InterPro" id="IPR029058">
    <property type="entry name" value="AB_hydrolase_fold"/>
</dbReference>
<organism evidence="8 9">
    <name type="scientific">Exophiala xenobiotica</name>
    <dbReference type="NCBI Taxonomy" id="348802"/>
    <lineage>
        <taxon>Eukaryota</taxon>
        <taxon>Fungi</taxon>
        <taxon>Dikarya</taxon>
        <taxon>Ascomycota</taxon>
        <taxon>Pezizomycotina</taxon>
        <taxon>Eurotiomycetes</taxon>
        <taxon>Chaetothyriomycetidae</taxon>
        <taxon>Chaetothyriales</taxon>
        <taxon>Herpotrichiellaceae</taxon>
        <taxon>Exophiala</taxon>
    </lineage>
</organism>